<evidence type="ECO:0000256" key="6">
    <source>
        <dbReference type="SAM" id="MobiDB-lite"/>
    </source>
</evidence>
<evidence type="ECO:0000313" key="10">
    <source>
        <dbReference type="Proteomes" id="UP000298787"/>
    </source>
</evidence>
<dbReference type="InterPro" id="IPR013083">
    <property type="entry name" value="Znf_RING/FYVE/PHD"/>
</dbReference>
<dbReference type="InterPro" id="IPR050143">
    <property type="entry name" value="TRIM/RBCC"/>
</dbReference>
<dbReference type="InterPro" id="IPR003877">
    <property type="entry name" value="SPRY_dom"/>
</dbReference>
<dbReference type="InterPro" id="IPR000315">
    <property type="entry name" value="Znf_B-box"/>
</dbReference>
<feature type="domain" description="B box-type" evidence="7">
    <location>
        <begin position="146"/>
        <end position="186"/>
    </location>
</feature>
<sequence length="539" mass="60129">MAERDSPTDHGEEEELEQDKDTNTPDDRDTATARESPDVDSSEDQQLVQLPTQPEEQSECPGCQSMGILTLPCGHKLCPTCIELSQGELGQAGCTICYGSQLMDSVLHTLLEALFHGQPRRPGVTAGAAEEHVRATEGGGRALGVEKEELCAAHGEMLSVFCLEEGEPLCQQCQTDEHVAHQCCSIQEAVLDCKRELRSAVRGLQEQLESLTSIRQTWEDTAAHIKSQSVQTAQVLREEFEKMHVYLRDEEATLMSQLKQEEEEKGERMQEKIDRLNNDIRELTSSIRETEEAMGFDDFLFLKNYKKASERAQCRVEEPEETSGALLDVAKHQSCVQHHVWDKMLRIIQYFPVTMDPNTGSVCLGVTPDLSSVFVCEEQTLPDNPERFVSPQSILGSESFSSGRHSWEVEVGDNSHWSLGVASESVHRKDWSNSGLNPGPALDSDIDLGGSLWTVSLSSGEFWASPGNSAPLRLRRKPSKVRVQLDWERGCLTFSDANDNGLIYRFKKQWSGTLRPYFSTTCSKHPLKITAGRVTVNIE</sequence>
<dbReference type="InterPro" id="IPR006574">
    <property type="entry name" value="PRY"/>
</dbReference>
<feature type="compositionally biased region" description="Polar residues" evidence="6">
    <location>
        <begin position="44"/>
        <end position="55"/>
    </location>
</feature>
<dbReference type="Pfam" id="PF00622">
    <property type="entry name" value="SPRY"/>
    <property type="match status" value="1"/>
</dbReference>
<dbReference type="InterPro" id="IPR003879">
    <property type="entry name" value="Butyrophylin_SPRY"/>
</dbReference>
<keyword evidence="10" id="KW-1185">Reference proteome</keyword>
<dbReference type="STRING" id="240159.A0A4U5VDL7"/>
<dbReference type="Gene3D" id="2.60.120.920">
    <property type="match status" value="1"/>
</dbReference>
<feature type="domain" description="B30.2/SPRY" evidence="8">
    <location>
        <begin position="333"/>
        <end position="536"/>
    </location>
</feature>
<dbReference type="InterPro" id="IPR017907">
    <property type="entry name" value="Znf_RING_CS"/>
</dbReference>
<dbReference type="PANTHER" id="PTHR24103">
    <property type="entry name" value="E3 UBIQUITIN-PROTEIN LIGASE TRIM"/>
    <property type="match status" value="1"/>
</dbReference>
<feature type="coiled-coil region" evidence="5">
    <location>
        <begin position="194"/>
        <end position="221"/>
    </location>
</feature>
<dbReference type="AlphaFoldDB" id="A0A4U5VDL7"/>
<evidence type="ECO:0000259" key="8">
    <source>
        <dbReference type="PROSITE" id="PS50188"/>
    </source>
</evidence>
<feature type="region of interest" description="Disordered" evidence="6">
    <location>
        <begin position="1"/>
        <end position="60"/>
    </location>
</feature>
<dbReference type="InterPro" id="IPR013320">
    <property type="entry name" value="ConA-like_dom_sf"/>
</dbReference>
<dbReference type="SUPFAM" id="SSF57850">
    <property type="entry name" value="RING/U-box"/>
    <property type="match status" value="1"/>
</dbReference>
<feature type="compositionally biased region" description="Basic and acidic residues" evidence="6">
    <location>
        <begin position="1"/>
        <end position="10"/>
    </location>
</feature>
<feature type="compositionally biased region" description="Basic and acidic residues" evidence="6">
    <location>
        <begin position="19"/>
        <end position="37"/>
    </location>
</feature>
<evidence type="ECO:0000259" key="7">
    <source>
        <dbReference type="PROSITE" id="PS50119"/>
    </source>
</evidence>
<organism evidence="9 10">
    <name type="scientific">Collichthys lucidus</name>
    <name type="common">Big head croaker</name>
    <name type="synonym">Sciaena lucida</name>
    <dbReference type="NCBI Taxonomy" id="240159"/>
    <lineage>
        <taxon>Eukaryota</taxon>
        <taxon>Metazoa</taxon>
        <taxon>Chordata</taxon>
        <taxon>Craniata</taxon>
        <taxon>Vertebrata</taxon>
        <taxon>Euteleostomi</taxon>
        <taxon>Actinopterygii</taxon>
        <taxon>Neopterygii</taxon>
        <taxon>Teleostei</taxon>
        <taxon>Neoteleostei</taxon>
        <taxon>Acanthomorphata</taxon>
        <taxon>Eupercaria</taxon>
        <taxon>Sciaenidae</taxon>
        <taxon>Collichthys</taxon>
    </lineage>
</organism>
<dbReference type="InterPro" id="IPR043136">
    <property type="entry name" value="B30.2/SPRY_sf"/>
</dbReference>
<dbReference type="EMBL" id="CM014095">
    <property type="protein sequence ID" value="TKS86227.1"/>
    <property type="molecule type" value="Genomic_DNA"/>
</dbReference>
<evidence type="ECO:0000256" key="5">
    <source>
        <dbReference type="SAM" id="Coils"/>
    </source>
</evidence>
<evidence type="ECO:0000256" key="4">
    <source>
        <dbReference type="PROSITE-ProRule" id="PRU00024"/>
    </source>
</evidence>
<gene>
    <name evidence="9" type="ORF">D9C73_020344</name>
</gene>
<dbReference type="Proteomes" id="UP000298787">
    <property type="component" value="Chromosome 18"/>
</dbReference>
<dbReference type="Pfam" id="PF00643">
    <property type="entry name" value="zf-B_box"/>
    <property type="match status" value="1"/>
</dbReference>
<dbReference type="SMART" id="SM00449">
    <property type="entry name" value="SPRY"/>
    <property type="match status" value="1"/>
</dbReference>
<dbReference type="SMART" id="SM00589">
    <property type="entry name" value="PRY"/>
    <property type="match status" value="1"/>
</dbReference>
<dbReference type="InterPro" id="IPR001870">
    <property type="entry name" value="B30.2/SPRY"/>
</dbReference>
<reference evidence="9 10" key="1">
    <citation type="submission" date="2019-01" db="EMBL/GenBank/DDBJ databases">
        <title>Genome Assembly of Collichthys lucidus.</title>
        <authorList>
            <person name="Cai M."/>
            <person name="Xiao S."/>
        </authorList>
    </citation>
    <scope>NUCLEOTIDE SEQUENCE [LARGE SCALE GENOMIC DNA]</scope>
    <source>
        <strain evidence="9">JT15FE1705JMU</strain>
        <tissue evidence="9">Muscle</tissue>
    </source>
</reference>
<evidence type="ECO:0000256" key="1">
    <source>
        <dbReference type="ARBA" id="ARBA00022723"/>
    </source>
</evidence>
<dbReference type="SMART" id="SM00336">
    <property type="entry name" value="BBOX"/>
    <property type="match status" value="1"/>
</dbReference>
<dbReference type="PROSITE" id="PS50188">
    <property type="entry name" value="B302_SPRY"/>
    <property type="match status" value="1"/>
</dbReference>
<dbReference type="OrthoDB" id="6105938at2759"/>
<keyword evidence="5" id="KW-0175">Coiled coil</keyword>
<name>A0A4U5VDL7_COLLU</name>
<accession>A0A4U5VDL7</accession>
<dbReference type="Pfam" id="PF13765">
    <property type="entry name" value="PRY"/>
    <property type="match status" value="1"/>
</dbReference>
<keyword evidence="1" id="KW-0479">Metal-binding</keyword>
<dbReference type="GO" id="GO:0008270">
    <property type="term" value="F:zinc ion binding"/>
    <property type="evidence" value="ECO:0007669"/>
    <property type="project" value="UniProtKB-KW"/>
</dbReference>
<evidence type="ECO:0000256" key="3">
    <source>
        <dbReference type="ARBA" id="ARBA00022833"/>
    </source>
</evidence>
<proteinExistence type="predicted"/>
<evidence type="ECO:0000256" key="2">
    <source>
        <dbReference type="ARBA" id="ARBA00022771"/>
    </source>
</evidence>
<evidence type="ECO:0000313" key="9">
    <source>
        <dbReference type="EMBL" id="TKS86227.1"/>
    </source>
</evidence>
<keyword evidence="3" id="KW-0862">Zinc</keyword>
<dbReference type="Gene3D" id="3.30.40.10">
    <property type="entry name" value="Zinc/RING finger domain, C3HC4 (zinc finger)"/>
    <property type="match status" value="1"/>
</dbReference>
<protein>
    <submittedName>
        <fullName evidence="9">Tripartite motif-containing protein 35 Hemopoietic lineage switch protein 5</fullName>
    </submittedName>
</protein>
<dbReference type="SUPFAM" id="SSF49899">
    <property type="entry name" value="Concanavalin A-like lectins/glucanases"/>
    <property type="match status" value="1"/>
</dbReference>
<dbReference type="PROSITE" id="PS00518">
    <property type="entry name" value="ZF_RING_1"/>
    <property type="match status" value="1"/>
</dbReference>
<dbReference type="PRINTS" id="PR01407">
    <property type="entry name" value="BUTYPHLNCDUF"/>
</dbReference>
<dbReference type="SUPFAM" id="SSF57845">
    <property type="entry name" value="B-box zinc-binding domain"/>
    <property type="match status" value="1"/>
</dbReference>
<dbReference type="Gene3D" id="3.30.160.60">
    <property type="entry name" value="Classic Zinc Finger"/>
    <property type="match status" value="1"/>
</dbReference>
<feature type="coiled-coil region" evidence="5">
    <location>
        <begin position="255"/>
        <end position="293"/>
    </location>
</feature>
<keyword evidence="2 4" id="KW-0863">Zinc-finger</keyword>
<dbReference type="PROSITE" id="PS50119">
    <property type="entry name" value="ZF_BBOX"/>
    <property type="match status" value="1"/>
</dbReference>